<keyword evidence="1" id="KW-0732">Signal</keyword>
<feature type="signal peptide" evidence="1">
    <location>
        <begin position="1"/>
        <end position="22"/>
    </location>
</feature>
<dbReference type="EMBL" id="JANUGX010000005">
    <property type="protein sequence ID" value="MCS0588858.1"/>
    <property type="molecule type" value="Genomic_DNA"/>
</dbReference>
<organism evidence="2 3">
    <name type="scientific">Massilia norwichensis</name>
    <dbReference type="NCBI Taxonomy" id="1442366"/>
    <lineage>
        <taxon>Bacteria</taxon>
        <taxon>Pseudomonadati</taxon>
        <taxon>Pseudomonadota</taxon>
        <taxon>Betaproteobacteria</taxon>
        <taxon>Burkholderiales</taxon>
        <taxon>Oxalobacteraceae</taxon>
        <taxon>Telluria group</taxon>
        <taxon>Massilia</taxon>
    </lineage>
</organism>
<dbReference type="Proteomes" id="UP001205560">
    <property type="component" value="Unassembled WGS sequence"/>
</dbReference>
<protein>
    <submittedName>
        <fullName evidence="2">Uncharacterized protein</fullName>
    </submittedName>
</protein>
<evidence type="ECO:0000256" key="1">
    <source>
        <dbReference type="SAM" id="SignalP"/>
    </source>
</evidence>
<gene>
    <name evidence="2" type="ORF">NX782_06530</name>
</gene>
<proteinExistence type="predicted"/>
<evidence type="ECO:0000313" key="2">
    <source>
        <dbReference type="EMBL" id="MCS0588858.1"/>
    </source>
</evidence>
<reference evidence="2 3" key="1">
    <citation type="submission" date="2022-08" db="EMBL/GenBank/DDBJ databases">
        <title>Reclassification of Massilia species as members of the genera Telluria, Duganella, Pseudoduganella, Mokoshia gen. nov. and Zemynaea gen. nov. using orthogonal and non-orthogonal genome-based approaches.</title>
        <authorList>
            <person name="Bowman J.P."/>
        </authorList>
    </citation>
    <scope>NUCLEOTIDE SEQUENCE [LARGE SCALE GENOMIC DNA]</scope>
    <source>
        <strain evidence="2 3">LMG 28164</strain>
    </source>
</reference>
<sequence length="140" mass="15261">MKALQFKILLGVLAGFTAGLLASNLPHAVAASNSDSEDLAKRPFDVAIFEIKEKLTPGQFLGTEFAGSYHQTITMSDGKQRQIALTPMMHKGMQVVRLQDSGHTSYMGLNGTTLNGKLLVQLRDKEAMKESLKAQERPGE</sequence>
<keyword evidence="3" id="KW-1185">Reference proteome</keyword>
<dbReference type="RefSeq" id="WP_258844626.1">
    <property type="nucleotide sequence ID" value="NZ_JANUGX010000005.1"/>
</dbReference>
<name>A0ABT2A3V6_9BURK</name>
<feature type="chain" id="PRO_5045366971" evidence="1">
    <location>
        <begin position="23"/>
        <end position="140"/>
    </location>
</feature>
<evidence type="ECO:0000313" key="3">
    <source>
        <dbReference type="Proteomes" id="UP001205560"/>
    </source>
</evidence>
<accession>A0ABT2A3V6</accession>
<comment type="caution">
    <text evidence="2">The sequence shown here is derived from an EMBL/GenBank/DDBJ whole genome shotgun (WGS) entry which is preliminary data.</text>
</comment>